<dbReference type="GO" id="GO:0005576">
    <property type="term" value="C:extracellular region"/>
    <property type="evidence" value="ECO:0007669"/>
    <property type="project" value="UniProtKB-SubCell"/>
</dbReference>
<dbReference type="Gene3D" id="1.20.225.10">
    <property type="entry name" value="Bacteriocin AS-48"/>
    <property type="match status" value="1"/>
</dbReference>
<dbReference type="GO" id="GO:0042742">
    <property type="term" value="P:defense response to bacterium"/>
    <property type="evidence" value="ECO:0007669"/>
    <property type="project" value="UniProtKB-KW"/>
</dbReference>
<keyword evidence="5" id="KW-0078">Bacteriocin</keyword>
<evidence type="ECO:0000256" key="6">
    <source>
        <dbReference type="SAM" id="Phobius"/>
    </source>
</evidence>
<keyword evidence="3" id="KW-0929">Antimicrobial</keyword>
<dbReference type="InterPro" id="IPR020038">
    <property type="entry name" value="Circ_bacteriocin"/>
</dbReference>
<keyword evidence="6" id="KW-0472">Membrane</keyword>
<organism evidence="7 8">
    <name type="scientific">Bacillus cereus</name>
    <dbReference type="NCBI Taxonomy" id="1396"/>
    <lineage>
        <taxon>Bacteria</taxon>
        <taxon>Bacillati</taxon>
        <taxon>Bacillota</taxon>
        <taxon>Bacilli</taxon>
        <taxon>Bacillales</taxon>
        <taxon>Bacillaceae</taxon>
        <taxon>Bacillus</taxon>
        <taxon>Bacillus cereus group</taxon>
    </lineage>
</organism>
<dbReference type="InterPro" id="IPR009086">
    <property type="entry name" value="Bacteriocin_AS48"/>
</dbReference>
<comment type="caution">
    <text evidence="7">The sequence shown here is derived from an EMBL/GenBank/DDBJ whole genome shotgun (WGS) entry which is preliminary data.</text>
</comment>
<evidence type="ECO:0000256" key="1">
    <source>
        <dbReference type="ARBA" id="ARBA00004613"/>
    </source>
</evidence>
<evidence type="ECO:0000256" key="5">
    <source>
        <dbReference type="ARBA" id="ARBA00023048"/>
    </source>
</evidence>
<gene>
    <name evidence="7" type="ORF">CN553_14905</name>
</gene>
<feature type="transmembrane region" description="Helical" evidence="6">
    <location>
        <begin position="24"/>
        <end position="51"/>
    </location>
</feature>
<dbReference type="NCBIfam" id="TIGR03651">
    <property type="entry name" value="circ_ocin_uber"/>
    <property type="match status" value="1"/>
</dbReference>
<keyword evidence="6" id="KW-0812">Transmembrane</keyword>
<keyword evidence="4" id="KW-0044">Antibiotic</keyword>
<name>A0A9X6UAS7_BACCE</name>
<dbReference type="AlphaFoldDB" id="A0A9X6UAS7"/>
<evidence type="ECO:0000256" key="2">
    <source>
        <dbReference type="ARBA" id="ARBA00022525"/>
    </source>
</evidence>
<evidence type="ECO:0000313" key="7">
    <source>
        <dbReference type="EMBL" id="PEN96081.1"/>
    </source>
</evidence>
<comment type="subcellular location">
    <subcellularLocation>
        <location evidence="1">Secreted</location>
    </subcellularLocation>
</comment>
<keyword evidence="2" id="KW-0964">Secreted</keyword>
<evidence type="ECO:0000256" key="3">
    <source>
        <dbReference type="ARBA" id="ARBA00022529"/>
    </source>
</evidence>
<dbReference type="Proteomes" id="UP000220691">
    <property type="component" value="Unassembled WGS sequence"/>
</dbReference>
<evidence type="ECO:0000256" key="4">
    <source>
        <dbReference type="ARBA" id="ARBA00023022"/>
    </source>
</evidence>
<dbReference type="Pfam" id="PF09221">
    <property type="entry name" value="Bacteriocin_IId"/>
    <property type="match status" value="1"/>
</dbReference>
<dbReference type="RefSeq" id="WP_098126680.1">
    <property type="nucleotide sequence ID" value="NZ_NUAN01000091.1"/>
</dbReference>
<evidence type="ECO:0000313" key="8">
    <source>
        <dbReference type="Proteomes" id="UP000220691"/>
    </source>
</evidence>
<dbReference type="EMBL" id="NUAN01000091">
    <property type="protein sequence ID" value="PEN96081.1"/>
    <property type="molecule type" value="Genomic_DNA"/>
</dbReference>
<dbReference type="GO" id="GO:0031640">
    <property type="term" value="P:killing of cells of another organism"/>
    <property type="evidence" value="ECO:0007669"/>
    <property type="project" value="UniProtKB-KW"/>
</dbReference>
<accession>A0A9X6UAS7</accession>
<reference evidence="7 8" key="1">
    <citation type="submission" date="2017-09" db="EMBL/GenBank/DDBJ databases">
        <title>Large-scale bioinformatics analysis of Bacillus genomes uncovers conserved roles of natural products in bacterial physiology.</title>
        <authorList>
            <consortium name="Agbiome Team Llc"/>
            <person name="Bleich R.M."/>
            <person name="Kirk G.J."/>
            <person name="Santa Maria K.C."/>
            <person name="Allen S.E."/>
            <person name="Farag S."/>
            <person name="Shank E.A."/>
            <person name="Bowers A."/>
        </authorList>
    </citation>
    <scope>NUCLEOTIDE SEQUENCE [LARGE SCALE GENOMIC DNA]</scope>
    <source>
        <strain evidence="7 8">AFS027647</strain>
    </source>
</reference>
<keyword evidence="6" id="KW-1133">Transmembrane helix</keyword>
<protein>
    <submittedName>
        <fullName evidence="7">Bacteriocin uberolysin</fullName>
    </submittedName>
</protein>
<sequence>MFEAASYFDIRYSLASKVVDAIDAVGWGVVAASTIAAIISAGGLAVSSAIIDYGVITIKNYLSRNLKAQAVAW</sequence>
<proteinExistence type="predicted"/>